<evidence type="ECO:0000313" key="3">
    <source>
        <dbReference type="EMBL" id="VDN49407.1"/>
    </source>
</evidence>
<evidence type="ECO:0000256" key="1">
    <source>
        <dbReference type="SAM" id="MobiDB-lite"/>
    </source>
</evidence>
<dbReference type="PANTHER" id="PTHR11524:SF16">
    <property type="entry name" value="LARGE RIBOSOMAL SUBUNIT PROTEIN UL30"/>
    <property type="match status" value="1"/>
</dbReference>
<gene>
    <name evidence="3" type="ORF">DILT_LOCUS19765</name>
</gene>
<proteinExistence type="predicted"/>
<dbReference type="GO" id="GO:0003723">
    <property type="term" value="F:RNA binding"/>
    <property type="evidence" value="ECO:0007669"/>
    <property type="project" value="TreeGrafter"/>
</dbReference>
<dbReference type="OrthoDB" id="28644at2759"/>
<sequence>MKRAQKHLAEYSKAQKREVNLKRNAEKFGNFYVEAEPRLAFAVRIRGINGIHPEPHPMTAVIPNICDPTSYTPPPLITDIIVPPNSPATRSIDHTGNLR</sequence>
<dbReference type="Proteomes" id="UP000281553">
    <property type="component" value="Unassembled WGS sequence"/>
</dbReference>
<organism evidence="3 4">
    <name type="scientific">Dibothriocephalus latus</name>
    <name type="common">Fish tapeworm</name>
    <name type="synonym">Diphyllobothrium latum</name>
    <dbReference type="NCBI Taxonomy" id="60516"/>
    <lineage>
        <taxon>Eukaryota</taxon>
        <taxon>Metazoa</taxon>
        <taxon>Spiralia</taxon>
        <taxon>Lophotrochozoa</taxon>
        <taxon>Platyhelminthes</taxon>
        <taxon>Cestoda</taxon>
        <taxon>Eucestoda</taxon>
        <taxon>Diphyllobothriidea</taxon>
        <taxon>Diphyllobothriidae</taxon>
        <taxon>Dibothriocephalus</taxon>
    </lineage>
</organism>
<keyword evidence="4" id="KW-1185">Reference proteome</keyword>
<dbReference type="AlphaFoldDB" id="A0A3P7Q109"/>
<dbReference type="EMBL" id="UYRU01120758">
    <property type="protein sequence ID" value="VDN49407.1"/>
    <property type="molecule type" value="Genomic_DNA"/>
</dbReference>
<feature type="domain" description="Large ribosomal subunit protein uL30 N-terminal eukaryotes" evidence="2">
    <location>
        <begin position="2"/>
        <end position="35"/>
    </location>
</feature>
<feature type="region of interest" description="Disordered" evidence="1">
    <location>
        <begin position="77"/>
        <end position="99"/>
    </location>
</feature>
<dbReference type="GO" id="GO:0000463">
    <property type="term" value="P:maturation of LSU-rRNA from tricistronic rRNA transcript (SSU-rRNA, 5.8S rRNA, LSU-rRNA)"/>
    <property type="evidence" value="ECO:0007669"/>
    <property type="project" value="TreeGrafter"/>
</dbReference>
<dbReference type="Pfam" id="PF08079">
    <property type="entry name" value="Ribosomal_L30_N"/>
    <property type="match status" value="1"/>
</dbReference>
<dbReference type="GO" id="GO:0022625">
    <property type="term" value="C:cytosolic large ribosomal subunit"/>
    <property type="evidence" value="ECO:0007669"/>
    <property type="project" value="TreeGrafter"/>
</dbReference>
<evidence type="ECO:0000259" key="2">
    <source>
        <dbReference type="Pfam" id="PF08079"/>
    </source>
</evidence>
<dbReference type="PANTHER" id="PTHR11524">
    <property type="entry name" value="60S RIBOSOMAL PROTEIN L7"/>
    <property type="match status" value="1"/>
</dbReference>
<dbReference type="GO" id="GO:0003735">
    <property type="term" value="F:structural constituent of ribosome"/>
    <property type="evidence" value="ECO:0007669"/>
    <property type="project" value="TreeGrafter"/>
</dbReference>
<reference evidence="3 4" key="1">
    <citation type="submission" date="2018-11" db="EMBL/GenBank/DDBJ databases">
        <authorList>
            <consortium name="Pathogen Informatics"/>
        </authorList>
    </citation>
    <scope>NUCLEOTIDE SEQUENCE [LARGE SCALE GENOMIC DNA]</scope>
</reference>
<name>A0A3P7Q109_DIBLA</name>
<accession>A0A3P7Q109</accession>
<protein>
    <recommendedName>
        <fullName evidence="2">Large ribosomal subunit protein uL30 N-terminal eukaryotes domain-containing protein</fullName>
    </recommendedName>
</protein>
<dbReference type="InterPro" id="IPR012988">
    <property type="entry name" value="Ribosomal_uL30_N_euk"/>
</dbReference>
<evidence type="ECO:0000313" key="4">
    <source>
        <dbReference type="Proteomes" id="UP000281553"/>
    </source>
</evidence>
<dbReference type="InterPro" id="IPR039699">
    <property type="entry name" value="Ribosomal_uL30"/>
</dbReference>